<keyword evidence="4 11" id="KW-0443">Lipid metabolism</keyword>
<dbReference type="InterPro" id="IPR003817">
    <property type="entry name" value="PS_Dcarbxylase"/>
</dbReference>
<comment type="function">
    <text evidence="11">Catalyzes the formation of phosphatidylethanolamine (PtdEtn) from phosphatidylserine (PtdSer).</text>
</comment>
<feature type="transmembrane region" description="Helical" evidence="12">
    <location>
        <begin position="37"/>
        <end position="53"/>
    </location>
</feature>
<dbReference type="Pfam" id="PF02666">
    <property type="entry name" value="PS_Dcarbxylase"/>
    <property type="match status" value="1"/>
</dbReference>
<dbReference type="InterPro" id="IPR033175">
    <property type="entry name" value="PSD-A"/>
</dbReference>
<keyword evidence="6 11" id="KW-0865">Zymogen</keyword>
<accession>A0A7C3SK15</accession>
<keyword evidence="12" id="KW-1133">Transmembrane helix</keyword>
<keyword evidence="9 11" id="KW-1208">Phospholipid metabolism</keyword>
<dbReference type="EMBL" id="DTHB01000021">
    <property type="protein sequence ID" value="HGB14118.1"/>
    <property type="molecule type" value="Genomic_DNA"/>
</dbReference>
<dbReference type="PANTHER" id="PTHR35809:SF1">
    <property type="entry name" value="ARCHAETIDYLSERINE DECARBOXYLASE PROENZYME-RELATED"/>
    <property type="match status" value="1"/>
</dbReference>
<dbReference type="GO" id="GO:0004609">
    <property type="term" value="F:phosphatidylserine decarboxylase activity"/>
    <property type="evidence" value="ECO:0007669"/>
    <property type="project" value="UniProtKB-UniRule"/>
</dbReference>
<evidence type="ECO:0000256" key="4">
    <source>
        <dbReference type="ARBA" id="ARBA00023098"/>
    </source>
</evidence>
<comment type="subunit">
    <text evidence="11">Heterodimer of a large membrane-associated beta subunit and a small pyruvoyl-containing alpha subunit.</text>
</comment>
<evidence type="ECO:0000256" key="1">
    <source>
        <dbReference type="ARBA" id="ARBA00022475"/>
    </source>
</evidence>
<comment type="pathway">
    <text evidence="11">Phospholipid metabolism; phosphatidylethanolamine biosynthesis; phosphatidylethanolamine from CDP-diacylglycerol: step 2/2.</text>
</comment>
<evidence type="ECO:0000256" key="2">
    <source>
        <dbReference type="ARBA" id="ARBA00022516"/>
    </source>
</evidence>
<feature type="active site" description="Schiff-base intermediate with substrate; via pyruvic acid" evidence="11">
    <location>
        <position position="187"/>
    </location>
</feature>
<keyword evidence="5 11" id="KW-0472">Membrane</keyword>
<feature type="modified residue" description="Pyruvic acid (Ser); by autocatalysis" evidence="11">
    <location>
        <position position="187"/>
    </location>
</feature>
<dbReference type="GO" id="GO:0006646">
    <property type="term" value="P:phosphatidylethanolamine biosynthetic process"/>
    <property type="evidence" value="ECO:0007669"/>
    <property type="project" value="UniProtKB-UniRule"/>
</dbReference>
<feature type="site" description="Cleavage (non-hydrolytic); by autocatalysis" evidence="11">
    <location>
        <begin position="186"/>
        <end position="187"/>
    </location>
</feature>
<sequence length="218" mass="23395">MGNPAGREGGFIVAAGYPFVLGAGAVVFLAWLAGWNALAFLGALTGLFFLYFFRDPERTIPGEAAAIVSPADGKVILADEVKEEKFLHGPAKRIGVFMNLFDVHVNRAPVAGVVAASEHIPGQFLAAFKEEAEKANERQATLLLTDGGQQILVVQIAGILARRIVSFCRPGQRLARGERLGMICFGSRVDVYLPATCEVLVKKGDRVKAGETVVARWT</sequence>
<keyword evidence="1 11" id="KW-1003">Cell membrane</keyword>
<keyword evidence="12" id="KW-0812">Transmembrane</keyword>
<dbReference type="NCBIfam" id="NF003678">
    <property type="entry name" value="PRK05305.1-2"/>
    <property type="match status" value="1"/>
</dbReference>
<comment type="subcellular location">
    <subcellularLocation>
        <location evidence="11">Cell membrane</location>
        <topology evidence="11">Peripheral membrane protein</topology>
    </subcellularLocation>
</comment>
<evidence type="ECO:0000256" key="5">
    <source>
        <dbReference type="ARBA" id="ARBA00023136"/>
    </source>
</evidence>
<feature type="transmembrane region" description="Helical" evidence="12">
    <location>
        <begin position="12"/>
        <end position="31"/>
    </location>
</feature>
<evidence type="ECO:0000256" key="10">
    <source>
        <dbReference type="ARBA" id="ARBA00023317"/>
    </source>
</evidence>
<keyword evidence="3 11" id="KW-0210">Decarboxylase</keyword>
<dbReference type="NCBIfam" id="NF003685">
    <property type="entry name" value="PRK05305.2-5"/>
    <property type="match status" value="1"/>
</dbReference>
<keyword evidence="7 11" id="KW-0594">Phospholipid biosynthesis</keyword>
<dbReference type="HAMAP" id="MF_00664">
    <property type="entry name" value="PS_decarb_PSD_A"/>
    <property type="match status" value="1"/>
</dbReference>
<comment type="similarity">
    <text evidence="11">Belongs to the phosphatidylserine decarboxylase family. PSD-A subfamily.</text>
</comment>
<keyword evidence="2 11" id="KW-0444">Lipid biosynthesis</keyword>
<proteinExistence type="inferred from homology"/>
<evidence type="ECO:0000313" key="13">
    <source>
        <dbReference type="EMBL" id="HGB14118.1"/>
    </source>
</evidence>
<feature type="chain" id="PRO_5028542343" description="Phosphatidylserine decarboxylase beta chain" evidence="11">
    <location>
        <begin position="1"/>
        <end position="186"/>
    </location>
</feature>
<evidence type="ECO:0000256" key="6">
    <source>
        <dbReference type="ARBA" id="ARBA00023145"/>
    </source>
</evidence>
<dbReference type="EC" id="4.1.1.65" evidence="11"/>
<dbReference type="GO" id="GO:0005886">
    <property type="term" value="C:plasma membrane"/>
    <property type="evidence" value="ECO:0007669"/>
    <property type="project" value="UniProtKB-SubCell"/>
</dbReference>
<organism evidence="13">
    <name type="scientific">Desulfobacca acetoxidans</name>
    <dbReference type="NCBI Taxonomy" id="60893"/>
    <lineage>
        <taxon>Bacteria</taxon>
        <taxon>Pseudomonadati</taxon>
        <taxon>Thermodesulfobacteriota</taxon>
        <taxon>Desulfobaccia</taxon>
        <taxon>Desulfobaccales</taxon>
        <taxon>Desulfobaccaceae</taxon>
        <taxon>Desulfobacca</taxon>
    </lineage>
</organism>
<evidence type="ECO:0000256" key="9">
    <source>
        <dbReference type="ARBA" id="ARBA00023264"/>
    </source>
</evidence>
<evidence type="ECO:0000256" key="12">
    <source>
        <dbReference type="SAM" id="Phobius"/>
    </source>
</evidence>
<evidence type="ECO:0000256" key="8">
    <source>
        <dbReference type="ARBA" id="ARBA00023239"/>
    </source>
</evidence>
<keyword evidence="8 11" id="KW-0456">Lyase</keyword>
<keyword evidence="10 11" id="KW-0670">Pyruvate</keyword>
<evidence type="ECO:0000256" key="7">
    <source>
        <dbReference type="ARBA" id="ARBA00023209"/>
    </source>
</evidence>
<dbReference type="UniPathway" id="UPA00558">
    <property type="reaction ID" value="UER00616"/>
</dbReference>
<dbReference type="AlphaFoldDB" id="A0A7C3SK15"/>
<comment type="catalytic activity">
    <reaction evidence="11">
        <text>a 1,2-diacyl-sn-glycero-3-phospho-L-serine + H(+) = a 1,2-diacyl-sn-glycero-3-phosphoethanolamine + CO2</text>
        <dbReference type="Rhea" id="RHEA:20828"/>
        <dbReference type="ChEBI" id="CHEBI:15378"/>
        <dbReference type="ChEBI" id="CHEBI:16526"/>
        <dbReference type="ChEBI" id="CHEBI:57262"/>
        <dbReference type="ChEBI" id="CHEBI:64612"/>
        <dbReference type="EC" id="4.1.1.65"/>
    </reaction>
</comment>
<protein>
    <recommendedName>
        <fullName evidence="11">Phosphatidylserine decarboxylase proenzyme</fullName>
        <ecNumber evidence="11">4.1.1.65</ecNumber>
    </recommendedName>
    <component>
        <recommendedName>
            <fullName evidence="11">Phosphatidylserine decarboxylase alpha chain</fullName>
        </recommendedName>
    </component>
    <component>
        <recommendedName>
            <fullName evidence="11">Phosphatidylserine decarboxylase beta chain</fullName>
        </recommendedName>
    </component>
</protein>
<evidence type="ECO:0000256" key="11">
    <source>
        <dbReference type="HAMAP-Rule" id="MF_00664"/>
    </source>
</evidence>
<evidence type="ECO:0000256" key="3">
    <source>
        <dbReference type="ARBA" id="ARBA00022793"/>
    </source>
</evidence>
<comment type="PTM">
    <text evidence="11">Is synthesized initially as an inactive proenzyme. Formation of the active enzyme involves a self-maturation process in which the active site pyruvoyl group is generated from an internal serine residue via an autocatalytic post-translational modification. Two non-identical subunits are generated from the proenzyme in this reaction, and the pyruvate is formed at the N-terminus of the alpha chain, which is derived from the carboxyl end of the proenzyme. The post-translation cleavage follows an unusual pathway, termed non-hydrolytic serinolysis, in which the side chain hydroxyl group of the serine supplies its oxygen atom to form the C-terminus of the beta chain, while the remainder of the serine residue undergoes an oxidative deamination to produce ammonia and the pyruvoyl prosthetic group on the alpha chain.</text>
</comment>
<gene>
    <name evidence="11" type="primary">psd</name>
    <name evidence="13" type="ORF">ENV62_02610</name>
</gene>
<name>A0A7C3SK15_9BACT</name>
<comment type="caution">
    <text evidence="13">The sequence shown here is derived from an EMBL/GenBank/DDBJ whole genome shotgun (WGS) entry which is preliminary data.</text>
</comment>
<feature type="chain" id="PRO_5028542342" description="Phosphatidylserine decarboxylase alpha chain" evidence="11">
    <location>
        <begin position="187"/>
        <end position="218"/>
    </location>
</feature>
<comment type="cofactor">
    <cofactor evidence="11">
        <name>pyruvate</name>
        <dbReference type="ChEBI" id="CHEBI:15361"/>
    </cofactor>
    <text evidence="11">Binds 1 pyruvoyl group covalently per subunit.</text>
</comment>
<reference evidence="13" key="1">
    <citation type="journal article" date="2020" name="mSystems">
        <title>Genome- and Community-Level Interaction Insights into Carbon Utilization and Element Cycling Functions of Hydrothermarchaeota in Hydrothermal Sediment.</title>
        <authorList>
            <person name="Zhou Z."/>
            <person name="Liu Y."/>
            <person name="Xu W."/>
            <person name="Pan J."/>
            <person name="Luo Z.H."/>
            <person name="Li M."/>
        </authorList>
    </citation>
    <scope>NUCLEOTIDE SEQUENCE [LARGE SCALE GENOMIC DNA]</scope>
    <source>
        <strain evidence="13">SpSt-776</strain>
    </source>
</reference>
<dbReference type="PANTHER" id="PTHR35809">
    <property type="entry name" value="ARCHAETIDYLSERINE DECARBOXYLASE PROENZYME-RELATED"/>
    <property type="match status" value="1"/>
</dbReference>